<feature type="domain" description="FAD-binding" evidence="1">
    <location>
        <begin position="4"/>
        <end position="179"/>
    </location>
</feature>
<dbReference type="InterPro" id="IPR011777">
    <property type="entry name" value="Geranylgeranyl_Rdtase_fam"/>
</dbReference>
<dbReference type="InterPro" id="IPR050407">
    <property type="entry name" value="Geranylgeranyl_reductase"/>
</dbReference>
<evidence type="ECO:0000313" key="3">
    <source>
        <dbReference type="Proteomes" id="UP000610960"/>
    </source>
</evidence>
<dbReference type="PANTHER" id="PTHR42685:SF22">
    <property type="entry name" value="CONDITIONED MEDIUM FACTOR RECEPTOR 1"/>
    <property type="match status" value="1"/>
</dbReference>
<sequence>MREYDLIVVGSGPAGSSAALVAAKLGLKVLIMDKARHPRVKPCGGGLTPKTMQLLDWLGVSVDDLILGECSTVYVSNYAGTFALRSKEPLISVTRREELDKRLFDEATARGAEYENREVVKVINGRGGAEVMTRDGHAYSSKIVIGADGAPSRVAASLGLINEGSAAAVMSIARGPADLPCLLDFTAVRFGYAWIFPQSDGYYDVGLGSIVKQRYGSRLGEYAAGWGLEAGKMLGHLIPYKSLRPVVGRVMLAGDALGVADPTTGEGIFQSMYTGIAAAYAAYLAVRNGGVIYERLIGNLLRNNELASRVSLFVYGLDTQFFSRFLGATGYASGDVKDLLVRLISGRAWYGDVTKFMAAKMPKYAVKGLMKLG</sequence>
<dbReference type="PANTHER" id="PTHR42685">
    <property type="entry name" value="GERANYLGERANYL DIPHOSPHATE REDUCTASE"/>
    <property type="match status" value="1"/>
</dbReference>
<reference evidence="2" key="1">
    <citation type="journal article" date="2014" name="Int. J. Syst. Evol. Microbiol.">
        <title>Complete genome sequence of Corynebacterium casei LMG S-19264T (=DSM 44701T), isolated from a smear-ripened cheese.</title>
        <authorList>
            <consortium name="US DOE Joint Genome Institute (JGI-PGF)"/>
            <person name="Walter F."/>
            <person name="Albersmeier A."/>
            <person name="Kalinowski J."/>
            <person name="Ruckert C."/>
        </authorList>
    </citation>
    <scope>NUCLEOTIDE SEQUENCE</scope>
    <source>
        <strain evidence="2">JCM 10088</strain>
    </source>
</reference>
<proteinExistence type="predicted"/>
<protein>
    <submittedName>
        <fullName evidence="2">Dehydrogenase</fullName>
    </submittedName>
</protein>
<dbReference type="NCBIfam" id="TIGR02032">
    <property type="entry name" value="GG-red-SF"/>
    <property type="match status" value="1"/>
</dbReference>
<dbReference type="InterPro" id="IPR002938">
    <property type="entry name" value="FAD-bd"/>
</dbReference>
<reference evidence="2" key="2">
    <citation type="submission" date="2020-09" db="EMBL/GenBank/DDBJ databases">
        <authorList>
            <person name="Sun Q."/>
            <person name="Ohkuma M."/>
        </authorList>
    </citation>
    <scope>NUCLEOTIDE SEQUENCE</scope>
    <source>
        <strain evidence="2">JCM 10088</strain>
    </source>
</reference>
<dbReference type="Pfam" id="PF01494">
    <property type="entry name" value="FAD_binding_3"/>
    <property type="match status" value="1"/>
</dbReference>
<gene>
    <name evidence="2" type="ORF">GCM10007981_16330</name>
</gene>
<dbReference type="SUPFAM" id="SSF51905">
    <property type="entry name" value="FAD/NAD(P)-binding domain"/>
    <property type="match status" value="1"/>
</dbReference>
<dbReference type="PRINTS" id="PR00420">
    <property type="entry name" value="RNGMNOXGNASE"/>
</dbReference>
<comment type="caution">
    <text evidence="2">The sequence shown here is derived from an EMBL/GenBank/DDBJ whole genome shotgun (WGS) entry which is preliminary data.</text>
</comment>
<dbReference type="Gene3D" id="3.50.50.60">
    <property type="entry name" value="FAD/NAD(P)-binding domain"/>
    <property type="match status" value="1"/>
</dbReference>
<dbReference type="Proteomes" id="UP000610960">
    <property type="component" value="Unassembled WGS sequence"/>
</dbReference>
<dbReference type="AlphaFoldDB" id="A0A830H095"/>
<dbReference type="GO" id="GO:0016628">
    <property type="term" value="F:oxidoreductase activity, acting on the CH-CH group of donors, NAD or NADP as acceptor"/>
    <property type="evidence" value="ECO:0007669"/>
    <property type="project" value="InterPro"/>
</dbReference>
<organism evidence="2 3">
    <name type="scientific">Thermocladium modestius</name>
    <dbReference type="NCBI Taxonomy" id="62609"/>
    <lineage>
        <taxon>Archaea</taxon>
        <taxon>Thermoproteota</taxon>
        <taxon>Thermoprotei</taxon>
        <taxon>Thermoproteales</taxon>
        <taxon>Thermoproteaceae</taxon>
        <taxon>Thermocladium</taxon>
    </lineage>
</organism>
<dbReference type="EMBL" id="BMNL01000003">
    <property type="protein sequence ID" value="GGP21999.1"/>
    <property type="molecule type" value="Genomic_DNA"/>
</dbReference>
<keyword evidence="3" id="KW-1185">Reference proteome</keyword>
<name>A0A830H095_9CREN</name>
<evidence type="ECO:0000259" key="1">
    <source>
        <dbReference type="Pfam" id="PF01494"/>
    </source>
</evidence>
<dbReference type="GO" id="GO:0071949">
    <property type="term" value="F:FAD binding"/>
    <property type="evidence" value="ECO:0007669"/>
    <property type="project" value="InterPro"/>
</dbReference>
<dbReference type="RefSeq" id="WP_188596887.1">
    <property type="nucleotide sequence ID" value="NZ_BMNL01000003.1"/>
</dbReference>
<accession>A0A830H095</accession>
<evidence type="ECO:0000313" key="2">
    <source>
        <dbReference type="EMBL" id="GGP21999.1"/>
    </source>
</evidence>
<dbReference type="InterPro" id="IPR036188">
    <property type="entry name" value="FAD/NAD-bd_sf"/>
</dbReference>
<dbReference type="OrthoDB" id="46008at2157"/>